<dbReference type="Proteomes" id="UP000623467">
    <property type="component" value="Unassembled WGS sequence"/>
</dbReference>
<evidence type="ECO:0000313" key="1">
    <source>
        <dbReference type="EMBL" id="KAF7328291.1"/>
    </source>
</evidence>
<sequence>MGLRATQGINPSLRNIRSPGTSSGIITFEKNGLFFPGDSIALIAVACYDILPQLMVIVLTLAFVTSSTAASPACAKSASLDSNFNMQLPFALAPAVPSIDTSWA</sequence>
<dbReference type="AlphaFoldDB" id="A0A8H6WSR4"/>
<comment type="caution">
    <text evidence="1">The sequence shown here is derived from an EMBL/GenBank/DDBJ whole genome shotgun (WGS) entry which is preliminary data.</text>
</comment>
<reference evidence="1" key="1">
    <citation type="submission" date="2020-05" db="EMBL/GenBank/DDBJ databases">
        <title>Mycena genomes resolve the evolution of fungal bioluminescence.</title>
        <authorList>
            <person name="Tsai I.J."/>
        </authorList>
    </citation>
    <scope>NUCLEOTIDE SEQUENCE</scope>
    <source>
        <strain evidence="1">160909Yilan</strain>
    </source>
</reference>
<proteinExistence type="predicted"/>
<keyword evidence="2" id="KW-1185">Reference proteome</keyword>
<name>A0A8H6WSR4_9AGAR</name>
<accession>A0A8H6WSR4</accession>
<organism evidence="1 2">
    <name type="scientific">Mycena sanguinolenta</name>
    <dbReference type="NCBI Taxonomy" id="230812"/>
    <lineage>
        <taxon>Eukaryota</taxon>
        <taxon>Fungi</taxon>
        <taxon>Dikarya</taxon>
        <taxon>Basidiomycota</taxon>
        <taxon>Agaricomycotina</taxon>
        <taxon>Agaricomycetes</taxon>
        <taxon>Agaricomycetidae</taxon>
        <taxon>Agaricales</taxon>
        <taxon>Marasmiineae</taxon>
        <taxon>Mycenaceae</taxon>
        <taxon>Mycena</taxon>
    </lineage>
</organism>
<dbReference type="EMBL" id="JACAZH010000084">
    <property type="protein sequence ID" value="KAF7328291.1"/>
    <property type="molecule type" value="Genomic_DNA"/>
</dbReference>
<protein>
    <submittedName>
        <fullName evidence="1">Uncharacterized protein</fullName>
    </submittedName>
</protein>
<evidence type="ECO:0000313" key="2">
    <source>
        <dbReference type="Proteomes" id="UP000623467"/>
    </source>
</evidence>
<gene>
    <name evidence="1" type="ORF">MSAN_02488400</name>
</gene>